<reference evidence="11" key="1">
    <citation type="journal article" date="2020" name="mSystems">
        <title>Genome- and Community-Level Interaction Insights into Carbon Utilization and Element Cycling Functions of Hydrothermarchaeota in Hydrothermal Sediment.</title>
        <authorList>
            <person name="Zhou Z."/>
            <person name="Liu Y."/>
            <person name="Xu W."/>
            <person name="Pan J."/>
            <person name="Luo Z.H."/>
            <person name="Li M."/>
        </authorList>
    </citation>
    <scope>NUCLEOTIDE SEQUENCE [LARGE SCALE GENOMIC DNA]</scope>
    <source>
        <strain evidence="11">SpSt-780</strain>
    </source>
</reference>
<evidence type="ECO:0000256" key="2">
    <source>
        <dbReference type="ARBA" id="ARBA00006773"/>
    </source>
</evidence>
<accession>A0A7C4UCU5</accession>
<dbReference type="Gene3D" id="2.30.40.10">
    <property type="entry name" value="Urease, subunit C, domain 1"/>
    <property type="match status" value="1"/>
</dbReference>
<evidence type="ECO:0000259" key="10">
    <source>
        <dbReference type="Pfam" id="PF13382"/>
    </source>
</evidence>
<evidence type="ECO:0000256" key="3">
    <source>
        <dbReference type="ARBA" id="ARBA00012782"/>
    </source>
</evidence>
<dbReference type="AlphaFoldDB" id="A0A7C4UCU5"/>
<dbReference type="InterPro" id="IPR032466">
    <property type="entry name" value="Metal_Hydrolase"/>
</dbReference>
<sequence length="572" mass="63566">MRIKEIIPVSLEKEPADIILKNCKIVNVFSGEIEEGNIALFRKRIAGIGDYKYGKKIIDIKGKYVCPGFIDAHLHIESSMLTPVEFAKVVLPRGTTTIIADPHEIANVLGLSGVEYIIKGTEGIPLNIYITLPSAVPATDLETSGARLGVEDMIGFLEKHPRILALGEVMNYPGVLSCDNELVAKIELLRHRYKKIDGHAPGLTGKKLNAYIVAFIRSDHESISKEEALEKVSKGMQVFIREGSAAKNLDELLKAVNILNHHYFSFCTDDRSPEDIINEGHIDYMVRRAIKKGINPVIAIRMASINTARYFNLRSMGAIAPGYKADFVILKDIKDFKIEMVIKDSIIVSKDNELCIDIKSDGFEVMKNPMFTPLIKKEDLRIKNENGKIRVIEIIKDNIITKAVIMEPKIKDGYVISDPARDIVKVVVVERYNGKNFSKGFIKGLGLKEGAIGTSVGHDAHNIAITGVNDDDIMTALREIKRLNGGIVVVKNGKVISSISLPIAGLMSDKSIDYVYKRTIELKNAAKSLGCKFEPFLPLSFIQLPVIPEIRITDKGIVDVEKQEFLPLFVKY</sequence>
<dbReference type="GO" id="GO:0000034">
    <property type="term" value="F:adenine deaminase activity"/>
    <property type="evidence" value="ECO:0007669"/>
    <property type="project" value="UniProtKB-UniRule"/>
</dbReference>
<comment type="caution">
    <text evidence="11">The sequence shown here is derived from an EMBL/GenBank/DDBJ whole genome shotgun (WGS) entry which is preliminary data.</text>
</comment>
<evidence type="ECO:0000259" key="9">
    <source>
        <dbReference type="Pfam" id="PF01979"/>
    </source>
</evidence>
<comment type="cofactor">
    <cofactor evidence="1 8">
        <name>Mn(2+)</name>
        <dbReference type="ChEBI" id="CHEBI:29035"/>
    </cofactor>
</comment>
<comment type="similarity">
    <text evidence="2 8">Belongs to the metallo-dependent hydrolases superfamily. Adenine deaminase family.</text>
</comment>
<comment type="catalytic activity">
    <reaction evidence="6 8">
        <text>adenine + H2O + H(+) = hypoxanthine + NH4(+)</text>
        <dbReference type="Rhea" id="RHEA:23688"/>
        <dbReference type="ChEBI" id="CHEBI:15377"/>
        <dbReference type="ChEBI" id="CHEBI:15378"/>
        <dbReference type="ChEBI" id="CHEBI:16708"/>
        <dbReference type="ChEBI" id="CHEBI:17368"/>
        <dbReference type="ChEBI" id="CHEBI:28938"/>
        <dbReference type="EC" id="3.5.4.2"/>
    </reaction>
</comment>
<dbReference type="InterPro" id="IPR026912">
    <property type="entry name" value="Adenine_deam_C"/>
</dbReference>
<dbReference type="InterPro" id="IPR011059">
    <property type="entry name" value="Metal-dep_hydrolase_composite"/>
</dbReference>
<evidence type="ECO:0000256" key="4">
    <source>
        <dbReference type="ARBA" id="ARBA00022801"/>
    </source>
</evidence>
<name>A0A7C4UCU5_UNCW3</name>
<dbReference type="SUPFAM" id="SSF51556">
    <property type="entry name" value="Metallo-dependent hydrolases"/>
    <property type="match status" value="1"/>
</dbReference>
<organism evidence="11">
    <name type="scientific">candidate division WOR-3 bacterium</name>
    <dbReference type="NCBI Taxonomy" id="2052148"/>
    <lineage>
        <taxon>Bacteria</taxon>
        <taxon>Bacteria division WOR-3</taxon>
    </lineage>
</organism>
<evidence type="ECO:0000256" key="8">
    <source>
        <dbReference type="HAMAP-Rule" id="MF_01518"/>
    </source>
</evidence>
<feature type="domain" description="Adenine deaminase C-terminal" evidence="10">
    <location>
        <begin position="399"/>
        <end position="563"/>
    </location>
</feature>
<dbReference type="EMBL" id="DTHG01000072">
    <property type="protein sequence ID" value="HGW92014.1"/>
    <property type="molecule type" value="Genomic_DNA"/>
</dbReference>
<dbReference type="NCBIfam" id="TIGR01178">
    <property type="entry name" value="ade"/>
    <property type="match status" value="1"/>
</dbReference>
<evidence type="ECO:0000256" key="1">
    <source>
        <dbReference type="ARBA" id="ARBA00001936"/>
    </source>
</evidence>
<dbReference type="PANTHER" id="PTHR11113">
    <property type="entry name" value="N-ACETYLGLUCOSAMINE-6-PHOSPHATE DEACETYLASE"/>
    <property type="match status" value="1"/>
</dbReference>
<dbReference type="HAMAP" id="MF_01518">
    <property type="entry name" value="Adenine_deamin"/>
    <property type="match status" value="1"/>
</dbReference>
<proteinExistence type="inferred from homology"/>
<feature type="domain" description="Amidohydrolase-related" evidence="9">
    <location>
        <begin position="64"/>
        <end position="345"/>
    </location>
</feature>
<dbReference type="PANTHER" id="PTHR11113:SF2">
    <property type="entry name" value="ADENINE DEAMINASE"/>
    <property type="match status" value="1"/>
</dbReference>
<dbReference type="Pfam" id="PF13382">
    <property type="entry name" value="Adenine_deam_C"/>
    <property type="match status" value="1"/>
</dbReference>
<dbReference type="InterPro" id="IPR006679">
    <property type="entry name" value="Adenine_deam"/>
</dbReference>
<dbReference type="GO" id="GO:0006146">
    <property type="term" value="P:adenine catabolic process"/>
    <property type="evidence" value="ECO:0007669"/>
    <property type="project" value="InterPro"/>
</dbReference>
<evidence type="ECO:0000313" key="11">
    <source>
        <dbReference type="EMBL" id="HGW92014.1"/>
    </source>
</evidence>
<protein>
    <recommendedName>
        <fullName evidence="7 8">Adenine deaminase</fullName>
        <shortName evidence="8">Adenase</shortName>
        <shortName evidence="8">Adenine aminase</shortName>
        <ecNumber evidence="3 8">3.5.4.2</ecNumber>
    </recommendedName>
</protein>
<dbReference type="Gene3D" id="3.20.20.140">
    <property type="entry name" value="Metal-dependent hydrolases"/>
    <property type="match status" value="1"/>
</dbReference>
<dbReference type="SUPFAM" id="SSF51338">
    <property type="entry name" value="Composite domain of metallo-dependent hydrolases"/>
    <property type="match status" value="1"/>
</dbReference>
<evidence type="ECO:0000256" key="5">
    <source>
        <dbReference type="ARBA" id="ARBA00023211"/>
    </source>
</evidence>
<dbReference type="Pfam" id="PF01979">
    <property type="entry name" value="Amidohydro_1"/>
    <property type="match status" value="1"/>
</dbReference>
<dbReference type="FunFam" id="3.20.20.140:FF:000016">
    <property type="entry name" value="Adenine deaminase"/>
    <property type="match status" value="1"/>
</dbReference>
<keyword evidence="4 8" id="KW-0378">Hydrolase</keyword>
<dbReference type="CDD" id="cd01295">
    <property type="entry name" value="AdeC"/>
    <property type="match status" value="1"/>
</dbReference>
<dbReference type="InterPro" id="IPR006680">
    <property type="entry name" value="Amidohydro-rel"/>
</dbReference>
<gene>
    <name evidence="8 11" type="primary">ade</name>
    <name evidence="11" type="ORF">ENV67_05675</name>
</gene>
<keyword evidence="5 8" id="KW-0464">Manganese</keyword>
<evidence type="ECO:0000256" key="7">
    <source>
        <dbReference type="ARBA" id="ARBA00069718"/>
    </source>
</evidence>
<evidence type="ECO:0000256" key="6">
    <source>
        <dbReference type="ARBA" id="ARBA00047720"/>
    </source>
</evidence>
<dbReference type="EC" id="3.5.4.2" evidence="3 8"/>